<accession>X1SDE7</accession>
<dbReference type="EMBL" id="BARW01001957">
    <property type="protein sequence ID" value="GAI65824.1"/>
    <property type="molecule type" value="Genomic_DNA"/>
</dbReference>
<feature type="compositionally biased region" description="Basic and acidic residues" evidence="1">
    <location>
        <begin position="75"/>
        <end position="98"/>
    </location>
</feature>
<reference evidence="2" key="1">
    <citation type="journal article" date="2014" name="Front. Microbiol.">
        <title>High frequency of phylogenetically diverse reductive dehalogenase-homologous genes in deep subseafloor sedimentary metagenomes.</title>
        <authorList>
            <person name="Kawai M."/>
            <person name="Futagami T."/>
            <person name="Toyoda A."/>
            <person name="Takaki Y."/>
            <person name="Nishi S."/>
            <person name="Hori S."/>
            <person name="Arai W."/>
            <person name="Tsubouchi T."/>
            <person name="Morono Y."/>
            <person name="Uchiyama I."/>
            <person name="Ito T."/>
            <person name="Fujiyama A."/>
            <person name="Inagaki F."/>
            <person name="Takami H."/>
        </authorList>
    </citation>
    <scope>NUCLEOTIDE SEQUENCE</scope>
    <source>
        <strain evidence="2">Expedition CK06-06</strain>
    </source>
</reference>
<dbReference type="AlphaFoldDB" id="X1SDE7"/>
<sequence length="123" mass="13732">MPEKKVQCPHCNEIFKLDLPEAPPADLGRISRKELEEILSKAQTPGNLDHRHKTADDFLDCPECRLWVDKTAQRYQVVEKEPPPGKKPGDQPGKGEEKPGDEEPEPAAAIGSIFKKGGEHEQE</sequence>
<gene>
    <name evidence="2" type="ORF">S12H4_05788</name>
</gene>
<proteinExistence type="predicted"/>
<feature type="region of interest" description="Disordered" evidence="1">
    <location>
        <begin position="75"/>
        <end position="123"/>
    </location>
</feature>
<name>X1SDE7_9ZZZZ</name>
<comment type="caution">
    <text evidence="2">The sequence shown here is derived from an EMBL/GenBank/DDBJ whole genome shotgun (WGS) entry which is preliminary data.</text>
</comment>
<protein>
    <submittedName>
        <fullName evidence="2">Uncharacterized protein</fullName>
    </submittedName>
</protein>
<organism evidence="2">
    <name type="scientific">marine sediment metagenome</name>
    <dbReference type="NCBI Taxonomy" id="412755"/>
    <lineage>
        <taxon>unclassified sequences</taxon>
        <taxon>metagenomes</taxon>
        <taxon>ecological metagenomes</taxon>
    </lineage>
</organism>
<evidence type="ECO:0000256" key="1">
    <source>
        <dbReference type="SAM" id="MobiDB-lite"/>
    </source>
</evidence>
<evidence type="ECO:0000313" key="2">
    <source>
        <dbReference type="EMBL" id="GAI65824.1"/>
    </source>
</evidence>